<keyword evidence="5" id="KW-1185">Reference proteome</keyword>
<dbReference type="GO" id="GO:0008380">
    <property type="term" value="P:RNA splicing"/>
    <property type="evidence" value="ECO:0007669"/>
    <property type="project" value="UniProtKB-KW"/>
</dbReference>
<accession>A0A5J5APZ3</accession>
<dbReference type="Proteomes" id="UP000325577">
    <property type="component" value="Linkage Group LG2"/>
</dbReference>
<dbReference type="SUPFAM" id="SSF54928">
    <property type="entry name" value="RNA-binding domain, RBD"/>
    <property type="match status" value="1"/>
</dbReference>
<dbReference type="OrthoDB" id="1742066at2759"/>
<keyword evidence="1" id="KW-0507">mRNA processing</keyword>
<evidence type="ECO:0000313" key="4">
    <source>
        <dbReference type="EMBL" id="KAA8531856.1"/>
    </source>
</evidence>
<sequence>MNSLATFFSHVMSAIGGNTAGPGDSVVNVYINHEKKFAFLEMRSVEEASNAMALDGIILEGAPSRAAGLLEGPDRIFDISVTDTACEYLNGIKLGDKTLTVRRADQGTSQLKPEQDNVLLHALQQIALQRFIKDEDNEDILENMRIECGKYGTSVNVVIPWPKPNGEPSPGVGKVSVYNF</sequence>
<dbReference type="Gene3D" id="3.30.70.330">
    <property type="match status" value="2"/>
</dbReference>
<dbReference type="InterPro" id="IPR012677">
    <property type="entry name" value="Nucleotide-bd_a/b_plait_sf"/>
</dbReference>
<protein>
    <recommendedName>
        <fullName evidence="6">RRM domain-containing protein</fullName>
    </recommendedName>
</protein>
<dbReference type="GO" id="GO:0006397">
    <property type="term" value="P:mRNA processing"/>
    <property type="evidence" value="ECO:0007669"/>
    <property type="project" value="UniProtKB-KW"/>
</dbReference>
<proteinExistence type="predicted"/>
<reference evidence="4 5" key="1">
    <citation type="submission" date="2019-09" db="EMBL/GenBank/DDBJ databases">
        <title>A chromosome-level genome assembly of the Chinese tupelo Nyssa sinensis.</title>
        <authorList>
            <person name="Yang X."/>
            <person name="Kang M."/>
            <person name="Yang Y."/>
            <person name="Xiong H."/>
            <person name="Wang M."/>
            <person name="Zhang Z."/>
            <person name="Wang Z."/>
            <person name="Wu H."/>
            <person name="Ma T."/>
            <person name="Liu J."/>
            <person name="Xi Z."/>
        </authorList>
    </citation>
    <scope>NUCLEOTIDE SEQUENCE [LARGE SCALE GENOMIC DNA]</scope>
    <source>
        <strain evidence="4">J267</strain>
        <tissue evidence="4">Leaf</tissue>
    </source>
</reference>
<keyword evidence="2" id="KW-0694">RNA-binding</keyword>
<keyword evidence="3" id="KW-0508">mRNA splicing</keyword>
<organism evidence="4 5">
    <name type="scientific">Nyssa sinensis</name>
    <dbReference type="NCBI Taxonomy" id="561372"/>
    <lineage>
        <taxon>Eukaryota</taxon>
        <taxon>Viridiplantae</taxon>
        <taxon>Streptophyta</taxon>
        <taxon>Embryophyta</taxon>
        <taxon>Tracheophyta</taxon>
        <taxon>Spermatophyta</taxon>
        <taxon>Magnoliopsida</taxon>
        <taxon>eudicotyledons</taxon>
        <taxon>Gunneridae</taxon>
        <taxon>Pentapetalae</taxon>
        <taxon>asterids</taxon>
        <taxon>Cornales</taxon>
        <taxon>Nyssaceae</taxon>
        <taxon>Nyssa</taxon>
    </lineage>
</organism>
<dbReference type="EMBL" id="CM018043">
    <property type="protein sequence ID" value="KAA8531856.1"/>
    <property type="molecule type" value="Genomic_DNA"/>
</dbReference>
<evidence type="ECO:0000256" key="3">
    <source>
        <dbReference type="ARBA" id="ARBA00023187"/>
    </source>
</evidence>
<dbReference type="InterPro" id="IPR035979">
    <property type="entry name" value="RBD_domain_sf"/>
</dbReference>
<dbReference type="GO" id="GO:0003723">
    <property type="term" value="F:RNA binding"/>
    <property type="evidence" value="ECO:0007669"/>
    <property type="project" value="UniProtKB-KW"/>
</dbReference>
<dbReference type="AlphaFoldDB" id="A0A5J5APZ3"/>
<evidence type="ECO:0000256" key="2">
    <source>
        <dbReference type="ARBA" id="ARBA00022884"/>
    </source>
</evidence>
<dbReference type="PANTHER" id="PTHR23139">
    <property type="entry name" value="RNA-BINDING PROTEIN"/>
    <property type="match status" value="1"/>
</dbReference>
<evidence type="ECO:0000256" key="1">
    <source>
        <dbReference type="ARBA" id="ARBA00022664"/>
    </source>
</evidence>
<evidence type="ECO:0008006" key="6">
    <source>
        <dbReference type="Google" id="ProtNLM"/>
    </source>
</evidence>
<name>A0A5J5APZ3_9ASTE</name>
<evidence type="ECO:0000313" key="5">
    <source>
        <dbReference type="Proteomes" id="UP000325577"/>
    </source>
</evidence>
<gene>
    <name evidence="4" type="ORF">F0562_006427</name>
</gene>